<organism evidence="1">
    <name type="scientific">Anopheles marajoara</name>
    <dbReference type="NCBI Taxonomy" id="58244"/>
    <lineage>
        <taxon>Eukaryota</taxon>
        <taxon>Metazoa</taxon>
        <taxon>Ecdysozoa</taxon>
        <taxon>Arthropoda</taxon>
        <taxon>Hexapoda</taxon>
        <taxon>Insecta</taxon>
        <taxon>Pterygota</taxon>
        <taxon>Neoptera</taxon>
        <taxon>Endopterygota</taxon>
        <taxon>Diptera</taxon>
        <taxon>Nematocera</taxon>
        <taxon>Culicoidea</taxon>
        <taxon>Culicidae</taxon>
        <taxon>Anophelinae</taxon>
        <taxon>Anopheles</taxon>
    </lineage>
</organism>
<sequence>MPPIVSCLLLWGRFSPFSLSPATTSHHFRSTPHTLRTTTIYSFFYRLTGTFCLGEWRKLKGGRTNRRTAG</sequence>
<dbReference type="AlphaFoldDB" id="A0A2M4CEE4"/>
<evidence type="ECO:0000313" key="1">
    <source>
        <dbReference type="EMBL" id="MBW63615.1"/>
    </source>
</evidence>
<reference evidence="1" key="1">
    <citation type="submission" date="2018-01" db="EMBL/GenBank/DDBJ databases">
        <title>An insight into the sialome of Amazonian anophelines.</title>
        <authorList>
            <person name="Ribeiro J.M."/>
            <person name="Scarpassa V."/>
            <person name="Calvo E."/>
        </authorList>
    </citation>
    <scope>NUCLEOTIDE SEQUENCE</scope>
    <source>
        <tissue evidence="1">Salivary glands</tissue>
    </source>
</reference>
<name>A0A2M4CEE4_9DIPT</name>
<protein>
    <submittedName>
        <fullName evidence="1">Putative secreted protein</fullName>
    </submittedName>
</protein>
<proteinExistence type="predicted"/>
<dbReference type="EMBL" id="GGFJ01014474">
    <property type="protein sequence ID" value="MBW63615.1"/>
    <property type="molecule type" value="Transcribed_RNA"/>
</dbReference>
<accession>A0A2M4CEE4</accession>